<dbReference type="InterPro" id="IPR036322">
    <property type="entry name" value="WD40_repeat_dom_sf"/>
</dbReference>
<evidence type="ECO:0000259" key="8">
    <source>
        <dbReference type="PROSITE" id="PS50072"/>
    </source>
</evidence>
<dbReference type="PANTHER" id="PTHR45625:SF4">
    <property type="entry name" value="PEPTIDYLPROLYL ISOMERASE DOMAIN AND WD REPEAT-CONTAINING PROTEIN 1"/>
    <property type="match status" value="1"/>
</dbReference>
<dbReference type="GO" id="GO:0006457">
    <property type="term" value="P:protein folding"/>
    <property type="evidence" value="ECO:0007669"/>
    <property type="project" value="InterPro"/>
</dbReference>
<dbReference type="SMART" id="SM00320">
    <property type="entry name" value="WD40"/>
    <property type="match status" value="4"/>
</dbReference>
<comment type="catalytic activity">
    <reaction evidence="1">
        <text>[protein]-peptidylproline (omega=180) = [protein]-peptidylproline (omega=0)</text>
        <dbReference type="Rhea" id="RHEA:16237"/>
        <dbReference type="Rhea" id="RHEA-COMP:10747"/>
        <dbReference type="Rhea" id="RHEA-COMP:10748"/>
        <dbReference type="ChEBI" id="CHEBI:83833"/>
        <dbReference type="ChEBI" id="CHEBI:83834"/>
        <dbReference type="EC" id="5.2.1.8"/>
    </reaction>
</comment>
<dbReference type="SUPFAM" id="SSF50978">
    <property type="entry name" value="WD40 repeat-like"/>
    <property type="match status" value="1"/>
</dbReference>
<reference evidence="10" key="1">
    <citation type="journal article" date="2006" name="PLoS Biol.">
        <title>Macronuclear genome sequence of the ciliate Tetrahymena thermophila, a model eukaryote.</title>
        <authorList>
            <person name="Eisen J.A."/>
            <person name="Coyne R.S."/>
            <person name="Wu M."/>
            <person name="Wu D."/>
            <person name="Thiagarajan M."/>
            <person name="Wortman J.R."/>
            <person name="Badger J.H."/>
            <person name="Ren Q."/>
            <person name="Amedeo P."/>
            <person name="Jones K.M."/>
            <person name="Tallon L.J."/>
            <person name="Delcher A.L."/>
            <person name="Salzberg S.L."/>
            <person name="Silva J.C."/>
            <person name="Haas B.J."/>
            <person name="Majoros W.H."/>
            <person name="Farzad M."/>
            <person name="Carlton J.M."/>
            <person name="Smith R.K. Jr."/>
            <person name="Garg J."/>
            <person name="Pearlman R.E."/>
            <person name="Karrer K.M."/>
            <person name="Sun L."/>
            <person name="Manning G."/>
            <person name="Elde N.C."/>
            <person name="Turkewitz A.P."/>
            <person name="Asai D.J."/>
            <person name="Wilkes D.E."/>
            <person name="Wang Y."/>
            <person name="Cai H."/>
            <person name="Collins K."/>
            <person name="Stewart B.A."/>
            <person name="Lee S.R."/>
            <person name="Wilamowska K."/>
            <person name="Weinberg Z."/>
            <person name="Ruzzo W.L."/>
            <person name="Wloga D."/>
            <person name="Gaertig J."/>
            <person name="Frankel J."/>
            <person name="Tsao C.-C."/>
            <person name="Gorovsky M.A."/>
            <person name="Keeling P.J."/>
            <person name="Waller R.F."/>
            <person name="Patron N.J."/>
            <person name="Cherry J.M."/>
            <person name="Stover N.A."/>
            <person name="Krieger C.J."/>
            <person name="del Toro C."/>
            <person name="Ryder H.F."/>
            <person name="Williamson S.C."/>
            <person name="Barbeau R.A."/>
            <person name="Hamilton E.P."/>
            <person name="Orias E."/>
        </authorList>
    </citation>
    <scope>NUCLEOTIDE SEQUENCE [LARGE SCALE GENOMIC DNA]</scope>
    <source>
        <strain evidence="10">SB210</strain>
    </source>
</reference>
<dbReference type="KEGG" id="tet:TTHERM_00075590"/>
<dbReference type="Gene3D" id="2.130.10.10">
    <property type="entry name" value="YVTN repeat-like/Quinoprotein amine dehydrogenase"/>
    <property type="match status" value="1"/>
</dbReference>
<keyword evidence="4" id="KW-0677">Repeat</keyword>
<feature type="compositionally biased region" description="Polar residues" evidence="7">
    <location>
        <begin position="477"/>
        <end position="486"/>
    </location>
</feature>
<evidence type="ECO:0000256" key="6">
    <source>
        <dbReference type="ARBA" id="ARBA00023235"/>
    </source>
</evidence>
<feature type="compositionally biased region" description="Low complexity" evidence="7">
    <location>
        <begin position="462"/>
        <end position="471"/>
    </location>
</feature>
<dbReference type="FunCoup" id="Q23GA6">
    <property type="interactions" value="591"/>
</dbReference>
<feature type="region of interest" description="Disordered" evidence="7">
    <location>
        <begin position="455"/>
        <end position="486"/>
    </location>
</feature>
<dbReference type="Proteomes" id="UP000009168">
    <property type="component" value="Unassembled WGS sequence"/>
</dbReference>
<dbReference type="RefSeq" id="XP_001015599.1">
    <property type="nucleotide sequence ID" value="XM_001015599.1"/>
</dbReference>
<dbReference type="OrthoDB" id="271386at2759"/>
<dbReference type="Gene3D" id="2.40.100.10">
    <property type="entry name" value="Cyclophilin-like"/>
    <property type="match status" value="1"/>
</dbReference>
<protein>
    <recommendedName>
        <fullName evidence="2">peptidylprolyl isomerase</fullName>
        <ecNumber evidence="2">5.2.1.8</ecNumber>
    </recommendedName>
</protein>
<evidence type="ECO:0000256" key="7">
    <source>
        <dbReference type="SAM" id="MobiDB-lite"/>
    </source>
</evidence>
<dbReference type="InterPro" id="IPR001680">
    <property type="entry name" value="WD40_rpt"/>
</dbReference>
<dbReference type="STRING" id="312017.Q23GA6"/>
<dbReference type="PROSITE" id="PS50072">
    <property type="entry name" value="CSA_PPIASE_2"/>
    <property type="match status" value="1"/>
</dbReference>
<feature type="compositionally biased region" description="Basic and acidic residues" evidence="7">
    <location>
        <begin position="1"/>
        <end position="16"/>
    </location>
</feature>
<name>Q23GA6_TETTS</name>
<evidence type="ECO:0000256" key="3">
    <source>
        <dbReference type="ARBA" id="ARBA00022574"/>
    </source>
</evidence>
<evidence type="ECO:0000256" key="1">
    <source>
        <dbReference type="ARBA" id="ARBA00000971"/>
    </source>
</evidence>
<dbReference type="InterPro" id="IPR002130">
    <property type="entry name" value="Cyclophilin-type_PPIase_dom"/>
</dbReference>
<keyword evidence="5" id="KW-0697">Rotamase</keyword>
<dbReference type="Pfam" id="PF00160">
    <property type="entry name" value="Pro_isomerase"/>
    <property type="match status" value="1"/>
</dbReference>
<keyword evidence="10" id="KW-1185">Reference proteome</keyword>
<dbReference type="PROSITE" id="PS00170">
    <property type="entry name" value="CSA_PPIASE_1"/>
    <property type="match status" value="1"/>
</dbReference>
<dbReference type="EC" id="5.2.1.8" evidence="2"/>
<evidence type="ECO:0000256" key="2">
    <source>
        <dbReference type="ARBA" id="ARBA00013194"/>
    </source>
</evidence>
<evidence type="ECO:0000313" key="10">
    <source>
        <dbReference type="Proteomes" id="UP000009168"/>
    </source>
</evidence>
<dbReference type="InterPro" id="IPR020892">
    <property type="entry name" value="Cyclophilin-type_PPIase_CS"/>
</dbReference>
<proteinExistence type="predicted"/>
<dbReference type="GO" id="GO:0005634">
    <property type="term" value="C:nucleus"/>
    <property type="evidence" value="ECO:0007669"/>
    <property type="project" value="UniProtKB-ARBA"/>
</dbReference>
<sequence>MSDSEESKVSQNEKKQQLIKQNQQRKQNLESADVGPSVKLLKNIDIVDVLLKNVPSGEMYEKSYMHREVVNMIIGAPKNDTIITISVDGHVKFWRKIYQLIEQIKYFRCHKGPVTGACISLSQDSLITVCASDQTMKKFDLLSTDLNNFQKFDFRPATCQFVQLDDRETTYLCVSDFDSGKINVYDDVNEEKLNLVKTLEIHSNSVRFLFFNKEYDCCVSIDKGGFIEIWDPKTFDFPENSKFKFSSKLQTDYFELLKKQVVPLGACLSNNGQYLAIYGSDKQIRIFNFKTGKIIHTIDESDKRIQEIQDNDQDPEYKLHKLDKFAFSRRMATERETEKIFDPTNLEANSISLQFDENNEMLVYPTLVGIKYYSLSKAKIVQVQGKNEQERFLKLFLYQGKPMKNPSNTGGSQKLASDPLLIASAFKKNRFYLFSGREPEDQQDKILSRDVLNERPSKEEQQMASQLLSQQQEKKNNSTASSARIETTQGDIEVELYDKLVPKTVENFVTHSKNGYYNNLIFHRVIPNFMIQTGCPKGDGTGGESIWGGEFEDEFHPKLKHDKAGTLSMANAGPNTNGSQFFITCNPTEWLDNKHTVFGRVTKGMDIVQQIATAKKDKFDRPLKDIKIRTIVIIS</sequence>
<keyword evidence="3" id="KW-0853">WD repeat</keyword>
<dbReference type="InterPro" id="IPR015943">
    <property type="entry name" value="WD40/YVTN_repeat-like_dom_sf"/>
</dbReference>
<evidence type="ECO:0000256" key="4">
    <source>
        <dbReference type="ARBA" id="ARBA00022737"/>
    </source>
</evidence>
<dbReference type="PANTHER" id="PTHR45625">
    <property type="entry name" value="PEPTIDYL-PROLYL CIS-TRANS ISOMERASE-RELATED"/>
    <property type="match status" value="1"/>
</dbReference>
<dbReference type="InParanoid" id="Q23GA6"/>
<accession>Q23GA6</accession>
<dbReference type="GeneID" id="7831231"/>
<dbReference type="HOGENOM" id="CLU_012062_31_0_1"/>
<dbReference type="OMA" id="GMVEYWR"/>
<dbReference type="EMBL" id="GG662704">
    <property type="protein sequence ID" value="EAR95354.1"/>
    <property type="molecule type" value="Genomic_DNA"/>
</dbReference>
<gene>
    <name evidence="9" type="ORF">TTHERM_00075590</name>
</gene>
<dbReference type="PRINTS" id="PR00153">
    <property type="entry name" value="CSAPPISMRASE"/>
</dbReference>
<evidence type="ECO:0000256" key="5">
    <source>
        <dbReference type="ARBA" id="ARBA00023110"/>
    </source>
</evidence>
<organism evidence="9 10">
    <name type="scientific">Tetrahymena thermophila (strain SB210)</name>
    <dbReference type="NCBI Taxonomy" id="312017"/>
    <lineage>
        <taxon>Eukaryota</taxon>
        <taxon>Sar</taxon>
        <taxon>Alveolata</taxon>
        <taxon>Ciliophora</taxon>
        <taxon>Intramacronucleata</taxon>
        <taxon>Oligohymenophorea</taxon>
        <taxon>Hymenostomatida</taxon>
        <taxon>Tetrahymenina</taxon>
        <taxon>Tetrahymenidae</taxon>
        <taxon>Tetrahymena</taxon>
    </lineage>
</organism>
<dbReference type="GO" id="GO:0003755">
    <property type="term" value="F:peptidyl-prolyl cis-trans isomerase activity"/>
    <property type="evidence" value="ECO:0007669"/>
    <property type="project" value="UniProtKB-KW"/>
</dbReference>
<dbReference type="SUPFAM" id="SSF50891">
    <property type="entry name" value="Cyclophilin-like"/>
    <property type="match status" value="1"/>
</dbReference>
<dbReference type="eggNOG" id="KOG0882">
    <property type="taxonomic scope" value="Eukaryota"/>
</dbReference>
<dbReference type="InterPro" id="IPR029000">
    <property type="entry name" value="Cyclophilin-like_dom_sf"/>
</dbReference>
<dbReference type="FunFam" id="2.40.100.10:FF:000003">
    <property type="entry name" value="Peptidylprolyl isomerase domain and WD repeat-containing 1"/>
    <property type="match status" value="1"/>
</dbReference>
<feature type="domain" description="PPIase cyclophilin-type" evidence="8">
    <location>
        <begin position="490"/>
        <end position="633"/>
    </location>
</feature>
<feature type="region of interest" description="Disordered" evidence="7">
    <location>
        <begin position="1"/>
        <end position="31"/>
    </location>
</feature>
<dbReference type="AlphaFoldDB" id="Q23GA6"/>
<dbReference type="InterPro" id="IPR044666">
    <property type="entry name" value="Cyclophilin_A-like"/>
</dbReference>
<evidence type="ECO:0000313" key="9">
    <source>
        <dbReference type="EMBL" id="EAR95354.1"/>
    </source>
</evidence>
<keyword evidence="6 9" id="KW-0413">Isomerase</keyword>